<dbReference type="EMBL" id="KB446548">
    <property type="protein sequence ID" value="EME38188.1"/>
    <property type="molecule type" value="Genomic_DNA"/>
</dbReference>
<proteinExistence type="predicted"/>
<evidence type="ECO:0000313" key="1">
    <source>
        <dbReference type="EMBL" id="EME38188.1"/>
    </source>
</evidence>
<sequence length="133" mass="14451">MSTATYPDLDSAVLVQRTSASHDLLREACPLSAVCSRTSCGAASSSLGLSVVYLAWLLEVSERPEEVGGSLLSLPTRSDCCRKISPHIFEAVPERRCVWLENSRQSIPRKHQNCGQYASLLTTTQLGCDGHSK</sequence>
<reference evidence="2" key="1">
    <citation type="journal article" date="2012" name="PLoS Genet.">
        <title>The genomes of the fungal plant pathogens Cladosporium fulvum and Dothistroma septosporum reveal adaptation to different hosts and lifestyles but also signatures of common ancestry.</title>
        <authorList>
            <person name="de Wit P.J.G.M."/>
            <person name="van der Burgt A."/>
            <person name="Oekmen B."/>
            <person name="Stergiopoulos I."/>
            <person name="Abd-Elsalam K.A."/>
            <person name="Aerts A.L."/>
            <person name="Bahkali A.H."/>
            <person name="Beenen H.G."/>
            <person name="Chettri P."/>
            <person name="Cox M.P."/>
            <person name="Datema E."/>
            <person name="de Vries R.P."/>
            <person name="Dhillon B."/>
            <person name="Ganley A.R."/>
            <person name="Griffiths S.A."/>
            <person name="Guo Y."/>
            <person name="Hamelin R.C."/>
            <person name="Henrissat B."/>
            <person name="Kabir M.S."/>
            <person name="Jashni M.K."/>
            <person name="Kema G."/>
            <person name="Klaubauf S."/>
            <person name="Lapidus A."/>
            <person name="Levasseur A."/>
            <person name="Lindquist E."/>
            <person name="Mehrabi R."/>
            <person name="Ohm R.A."/>
            <person name="Owen T.J."/>
            <person name="Salamov A."/>
            <person name="Schwelm A."/>
            <person name="Schijlen E."/>
            <person name="Sun H."/>
            <person name="van den Burg H.A."/>
            <person name="van Ham R.C.H.J."/>
            <person name="Zhang S."/>
            <person name="Goodwin S.B."/>
            <person name="Grigoriev I.V."/>
            <person name="Collemare J."/>
            <person name="Bradshaw R.E."/>
        </authorList>
    </citation>
    <scope>NUCLEOTIDE SEQUENCE [LARGE SCALE GENOMIC DNA]</scope>
    <source>
        <strain evidence="2">NZE10 / CBS 128990</strain>
    </source>
</reference>
<evidence type="ECO:0000313" key="2">
    <source>
        <dbReference type="Proteomes" id="UP000016933"/>
    </source>
</evidence>
<gene>
    <name evidence="1" type="ORF">DOTSEDRAFT_48822</name>
</gene>
<dbReference type="AlphaFoldDB" id="M2XZT7"/>
<accession>M2XZT7</accession>
<protein>
    <submittedName>
        <fullName evidence="1">Uncharacterized protein</fullName>
    </submittedName>
</protein>
<dbReference type="Proteomes" id="UP000016933">
    <property type="component" value="Unassembled WGS sequence"/>
</dbReference>
<name>M2XZT7_DOTSN</name>
<dbReference type="HOGENOM" id="CLU_1906679_0_0_1"/>
<reference evidence="1 2" key="2">
    <citation type="journal article" date="2012" name="PLoS Pathog.">
        <title>Diverse lifestyles and strategies of plant pathogenesis encoded in the genomes of eighteen Dothideomycetes fungi.</title>
        <authorList>
            <person name="Ohm R.A."/>
            <person name="Feau N."/>
            <person name="Henrissat B."/>
            <person name="Schoch C.L."/>
            <person name="Horwitz B.A."/>
            <person name="Barry K.W."/>
            <person name="Condon B.J."/>
            <person name="Copeland A.C."/>
            <person name="Dhillon B."/>
            <person name="Glaser F."/>
            <person name="Hesse C.N."/>
            <person name="Kosti I."/>
            <person name="LaButti K."/>
            <person name="Lindquist E.A."/>
            <person name="Lucas S."/>
            <person name="Salamov A.A."/>
            <person name="Bradshaw R.E."/>
            <person name="Ciuffetti L."/>
            <person name="Hamelin R.C."/>
            <person name="Kema G.H.J."/>
            <person name="Lawrence C."/>
            <person name="Scott J.A."/>
            <person name="Spatafora J.W."/>
            <person name="Turgeon B.G."/>
            <person name="de Wit P.J.G.M."/>
            <person name="Zhong S."/>
            <person name="Goodwin S.B."/>
            <person name="Grigoriev I.V."/>
        </authorList>
    </citation>
    <scope>NUCLEOTIDE SEQUENCE [LARGE SCALE GENOMIC DNA]</scope>
    <source>
        <strain evidence="2">NZE10 / CBS 128990</strain>
    </source>
</reference>
<organism evidence="1 2">
    <name type="scientific">Dothistroma septosporum (strain NZE10 / CBS 128990)</name>
    <name type="common">Red band needle blight fungus</name>
    <name type="synonym">Mycosphaerella pini</name>
    <dbReference type="NCBI Taxonomy" id="675120"/>
    <lineage>
        <taxon>Eukaryota</taxon>
        <taxon>Fungi</taxon>
        <taxon>Dikarya</taxon>
        <taxon>Ascomycota</taxon>
        <taxon>Pezizomycotina</taxon>
        <taxon>Dothideomycetes</taxon>
        <taxon>Dothideomycetidae</taxon>
        <taxon>Mycosphaerellales</taxon>
        <taxon>Mycosphaerellaceae</taxon>
        <taxon>Dothistroma</taxon>
    </lineage>
</organism>
<keyword evidence="2" id="KW-1185">Reference proteome</keyword>